<feature type="binding site" evidence="9">
    <location>
        <begin position="91"/>
        <end position="94"/>
    </location>
    <ligand>
        <name>5-phospho-alpha-D-ribose 1-diphosphate</name>
        <dbReference type="ChEBI" id="CHEBI:58017"/>
    </ligand>
</feature>
<feature type="binding site" evidence="9">
    <location>
        <position position="167"/>
    </location>
    <ligand>
        <name>anthranilate</name>
        <dbReference type="ChEBI" id="CHEBI:16567"/>
        <label>2</label>
    </ligand>
</feature>
<comment type="function">
    <text evidence="9">Catalyzes the transfer of the phosphoribosyl group of 5-phosphorylribose-1-pyrophosphate (PRPP) to anthranilate to yield N-(5'-phosphoribosyl)-anthranilate (PRA).</text>
</comment>
<dbReference type="InterPro" id="IPR035902">
    <property type="entry name" value="Nuc_phospho_transferase"/>
</dbReference>
<feature type="domain" description="Glycosyl transferase family 3" evidence="10">
    <location>
        <begin position="75"/>
        <end position="325"/>
    </location>
</feature>
<evidence type="ECO:0000256" key="4">
    <source>
        <dbReference type="ARBA" id="ARBA00022679"/>
    </source>
</evidence>
<feature type="binding site" evidence="9">
    <location>
        <position position="226"/>
    </location>
    <ligand>
        <name>Mg(2+)</name>
        <dbReference type="ChEBI" id="CHEBI:18420"/>
        <label>2</label>
    </ligand>
</feature>
<organism evidence="12">
    <name type="scientific">Desulfofervidus auxilii</name>
    <dbReference type="NCBI Taxonomy" id="1621989"/>
    <lineage>
        <taxon>Bacteria</taxon>
        <taxon>Pseudomonadati</taxon>
        <taxon>Thermodesulfobacteriota</taxon>
        <taxon>Candidatus Desulfofervidia</taxon>
        <taxon>Candidatus Desulfofervidales</taxon>
        <taxon>Candidatus Desulfofervidaceae</taxon>
        <taxon>Candidatus Desulfofervidus</taxon>
    </lineage>
</organism>
<reference evidence="12" key="1">
    <citation type="journal article" date="2020" name="mSystems">
        <title>Genome- and Community-Level Interaction Insights into Carbon Utilization and Element Cycling Functions of Hydrothermarchaeota in Hydrothermal Sediment.</title>
        <authorList>
            <person name="Zhou Z."/>
            <person name="Liu Y."/>
            <person name="Xu W."/>
            <person name="Pan J."/>
            <person name="Luo Z.H."/>
            <person name="Li M."/>
        </authorList>
    </citation>
    <scope>NUCLEOTIDE SEQUENCE [LARGE SCALE GENOMIC DNA]</scope>
    <source>
        <strain evidence="12">HyVt-113</strain>
    </source>
</reference>
<dbReference type="SUPFAM" id="SSF47648">
    <property type="entry name" value="Nucleoside phosphorylase/phosphoribosyltransferase N-terminal domain"/>
    <property type="match status" value="1"/>
</dbReference>
<feature type="binding site" evidence="9">
    <location>
        <position position="227"/>
    </location>
    <ligand>
        <name>Mg(2+)</name>
        <dbReference type="ChEBI" id="CHEBI:18420"/>
        <label>1</label>
    </ligand>
</feature>
<dbReference type="AlphaFoldDB" id="A0A7V0IAM3"/>
<dbReference type="InterPro" id="IPR036320">
    <property type="entry name" value="Glycosyl_Trfase_fam3_N_dom_sf"/>
</dbReference>
<feature type="binding site" evidence="9">
    <location>
        <begin position="84"/>
        <end position="85"/>
    </location>
    <ligand>
        <name>5-phospho-alpha-D-ribose 1-diphosphate</name>
        <dbReference type="ChEBI" id="CHEBI:58017"/>
    </ligand>
</feature>
<feature type="domain" description="Glycosyl transferase family 3 N-terminal" evidence="11">
    <location>
        <begin position="7"/>
        <end position="66"/>
    </location>
</feature>
<evidence type="ECO:0000256" key="6">
    <source>
        <dbReference type="ARBA" id="ARBA00023141"/>
    </source>
</evidence>
<feature type="binding site" evidence="9">
    <location>
        <position position="89"/>
    </location>
    <ligand>
        <name>5-phospho-alpha-D-ribose 1-diphosphate</name>
        <dbReference type="ChEBI" id="CHEBI:58017"/>
    </ligand>
</feature>
<evidence type="ECO:0000256" key="9">
    <source>
        <dbReference type="HAMAP-Rule" id="MF_00211"/>
    </source>
</evidence>
<dbReference type="GO" id="GO:0000162">
    <property type="term" value="P:L-tryptophan biosynthetic process"/>
    <property type="evidence" value="ECO:0007669"/>
    <property type="project" value="UniProtKB-UniRule"/>
</dbReference>
<feature type="binding site" evidence="9">
    <location>
        <position position="121"/>
    </location>
    <ligand>
        <name>5-phospho-alpha-D-ribose 1-diphosphate</name>
        <dbReference type="ChEBI" id="CHEBI:58017"/>
    </ligand>
</feature>
<comment type="caution">
    <text evidence="9">Lacks conserved residue(s) required for the propagation of feature annotation.</text>
</comment>
<keyword evidence="3 9" id="KW-0328">Glycosyltransferase</keyword>
<dbReference type="GO" id="GO:0004048">
    <property type="term" value="F:anthranilate phosphoribosyltransferase activity"/>
    <property type="evidence" value="ECO:0007669"/>
    <property type="project" value="UniProtKB-UniRule"/>
</dbReference>
<dbReference type="InterPro" id="IPR017459">
    <property type="entry name" value="Glycosyl_Trfase_fam3_N_dom"/>
</dbReference>
<evidence type="ECO:0000256" key="3">
    <source>
        <dbReference type="ARBA" id="ARBA00022676"/>
    </source>
</evidence>
<dbReference type="UniPathway" id="UPA00035">
    <property type="reaction ID" value="UER00041"/>
</dbReference>
<dbReference type="InterPro" id="IPR000312">
    <property type="entry name" value="Glycosyl_Trfase_fam3"/>
</dbReference>
<keyword evidence="9" id="KW-0479">Metal-binding</keyword>
<name>A0A7V0IAM3_DESA2</name>
<dbReference type="InterPro" id="IPR005940">
    <property type="entry name" value="Anthranilate_Pribosyl_Tfrase"/>
</dbReference>
<proteinExistence type="inferred from homology"/>
<keyword evidence="5 9" id="KW-0822">Tryptophan biosynthesis</keyword>
<comment type="cofactor">
    <cofactor evidence="9">
        <name>Mg(2+)</name>
        <dbReference type="ChEBI" id="CHEBI:18420"/>
    </cofactor>
    <text evidence="9">Binds 2 magnesium ions per monomer.</text>
</comment>
<comment type="similarity">
    <text evidence="8">In the C-terminal section; belongs to the anthranilate phosphoribosyltransferase family.</text>
</comment>
<dbReference type="GO" id="GO:0000287">
    <property type="term" value="F:magnesium ion binding"/>
    <property type="evidence" value="ECO:0007669"/>
    <property type="project" value="UniProtKB-UniRule"/>
</dbReference>
<keyword evidence="9" id="KW-0460">Magnesium</keyword>
<keyword evidence="4 9" id="KW-0808">Transferase</keyword>
<dbReference type="Pfam" id="PF02885">
    <property type="entry name" value="Glycos_trans_3N"/>
    <property type="match status" value="1"/>
</dbReference>
<evidence type="ECO:0000313" key="12">
    <source>
        <dbReference type="EMBL" id="HDD35625.1"/>
    </source>
</evidence>
<keyword evidence="6 9" id="KW-0057">Aromatic amino acid biosynthesis</keyword>
<dbReference type="EMBL" id="DQWQ01000102">
    <property type="protein sequence ID" value="HDD35625.1"/>
    <property type="molecule type" value="Genomic_DNA"/>
</dbReference>
<dbReference type="Pfam" id="PF00591">
    <property type="entry name" value="Glycos_transf_3"/>
    <property type="match status" value="1"/>
</dbReference>
<feature type="binding site" evidence="9">
    <location>
        <position position="93"/>
    </location>
    <ligand>
        <name>Mg(2+)</name>
        <dbReference type="ChEBI" id="CHEBI:18420"/>
        <label>1</label>
    </ligand>
</feature>
<dbReference type="SUPFAM" id="SSF52418">
    <property type="entry name" value="Nucleoside phosphorylase/phosphoribosyltransferase catalytic domain"/>
    <property type="match status" value="1"/>
</dbReference>
<feature type="binding site" evidence="9">
    <location>
        <position position="81"/>
    </location>
    <ligand>
        <name>5-phospho-alpha-D-ribose 1-diphosphate</name>
        <dbReference type="ChEBI" id="CHEBI:58017"/>
    </ligand>
</feature>
<dbReference type="PANTHER" id="PTHR43285">
    <property type="entry name" value="ANTHRANILATE PHOSPHORIBOSYLTRANSFERASE"/>
    <property type="match status" value="1"/>
</dbReference>
<comment type="caution">
    <text evidence="12">The sequence shown here is derived from an EMBL/GenBank/DDBJ whole genome shotgun (WGS) entry which is preliminary data.</text>
</comment>
<dbReference type="HAMAP" id="MF_00211">
    <property type="entry name" value="TrpD"/>
    <property type="match status" value="1"/>
</dbReference>
<feature type="binding site" evidence="9">
    <location>
        <position position="112"/>
    </location>
    <ligand>
        <name>anthranilate</name>
        <dbReference type="ChEBI" id="CHEBI:16567"/>
        <label>1</label>
    </ligand>
</feature>
<evidence type="ECO:0000256" key="2">
    <source>
        <dbReference type="ARBA" id="ARBA00022605"/>
    </source>
</evidence>
<comment type="catalytic activity">
    <reaction evidence="7 9">
        <text>N-(5-phospho-beta-D-ribosyl)anthranilate + diphosphate = 5-phospho-alpha-D-ribose 1-diphosphate + anthranilate</text>
        <dbReference type="Rhea" id="RHEA:11768"/>
        <dbReference type="ChEBI" id="CHEBI:16567"/>
        <dbReference type="ChEBI" id="CHEBI:18277"/>
        <dbReference type="ChEBI" id="CHEBI:33019"/>
        <dbReference type="ChEBI" id="CHEBI:58017"/>
        <dbReference type="EC" id="2.4.2.18"/>
    </reaction>
</comment>
<sequence>MMQKIKEKLLEQCQSLTKKEAYEIAMMMMDGKLTDSQIASILTALKIKGETPEEIAGFVNALKEKADVPEEINIDAIDTCGTGGDKKGTFNISTITAFVAAGANVKVAKHGNKAISSKSGSADILSELGVNINISNKKAIDAIKEIGIGFLFAPHFHKAMKNVANVRKELGTKTIFNIIGPLANPLNVKRQIIGVYDKKLVYKLAEVFKFFNIEHVMLVYGTCGIDEFSICSDTITIEIKNNEIIEKRYAPEDFGLTKYPLEAILGKDAKYNAKIAMDILNGEKSPYRDIVVYNSGAAIYIAGKTNSIKEGINLANESIDSGNALKKLQELIHFTNN</sequence>
<dbReference type="Gene3D" id="3.40.1030.10">
    <property type="entry name" value="Nucleoside phosphorylase/phosphoribosyltransferase catalytic domain"/>
    <property type="match status" value="1"/>
</dbReference>
<evidence type="ECO:0000256" key="8">
    <source>
        <dbReference type="ARBA" id="ARBA00061188"/>
    </source>
</evidence>
<evidence type="ECO:0000256" key="7">
    <source>
        <dbReference type="ARBA" id="ARBA00052328"/>
    </source>
</evidence>
<feature type="binding site" evidence="9">
    <location>
        <position position="227"/>
    </location>
    <ligand>
        <name>Mg(2+)</name>
        <dbReference type="ChEBI" id="CHEBI:18420"/>
        <label>2</label>
    </ligand>
</feature>
<evidence type="ECO:0000259" key="10">
    <source>
        <dbReference type="Pfam" id="PF00591"/>
    </source>
</evidence>
<protein>
    <recommendedName>
        <fullName evidence="9">Anthranilate phosphoribosyltransferase</fullName>
        <ecNumber evidence="9">2.4.2.18</ecNumber>
    </recommendedName>
</protein>
<keyword evidence="2 9" id="KW-0028">Amino-acid biosynthesis</keyword>
<evidence type="ECO:0000259" key="11">
    <source>
        <dbReference type="Pfam" id="PF02885"/>
    </source>
</evidence>
<dbReference type="EC" id="2.4.2.18" evidence="9"/>
<gene>
    <name evidence="9 12" type="primary">trpD</name>
    <name evidence="12" type="ORF">ENF30_02365</name>
</gene>
<evidence type="ECO:0000256" key="1">
    <source>
        <dbReference type="ARBA" id="ARBA00004907"/>
    </source>
</evidence>
<dbReference type="Gene3D" id="1.20.970.10">
    <property type="entry name" value="Transferase, Pyrimidine Nucleoside Phosphorylase, Chain C"/>
    <property type="match status" value="1"/>
</dbReference>
<feature type="binding site" evidence="9">
    <location>
        <begin position="109"/>
        <end position="117"/>
    </location>
    <ligand>
        <name>5-phospho-alpha-D-ribose 1-diphosphate</name>
        <dbReference type="ChEBI" id="CHEBI:58017"/>
    </ligand>
</feature>
<feature type="binding site" evidence="9">
    <location>
        <position position="81"/>
    </location>
    <ligand>
        <name>anthranilate</name>
        <dbReference type="ChEBI" id="CHEBI:16567"/>
        <label>1</label>
    </ligand>
</feature>
<dbReference type="NCBIfam" id="TIGR01245">
    <property type="entry name" value="trpD"/>
    <property type="match status" value="1"/>
</dbReference>
<evidence type="ECO:0000256" key="5">
    <source>
        <dbReference type="ARBA" id="ARBA00022822"/>
    </source>
</evidence>
<comment type="pathway">
    <text evidence="1 9">Amino-acid biosynthesis; L-tryptophan biosynthesis; L-tryptophan from chorismate: step 2/5.</text>
</comment>
<dbReference type="FunFam" id="3.40.1030.10:FF:000002">
    <property type="entry name" value="Anthranilate phosphoribosyltransferase"/>
    <property type="match status" value="1"/>
</dbReference>
<comment type="similarity">
    <text evidence="9">Belongs to the anthranilate phosphoribosyltransferase family.</text>
</comment>
<comment type="subunit">
    <text evidence="9">Homodimer.</text>
</comment>
<dbReference type="Proteomes" id="UP000885706">
    <property type="component" value="Unassembled WGS sequence"/>
</dbReference>
<accession>A0A7V0IAM3</accession>
<dbReference type="GO" id="GO:0005829">
    <property type="term" value="C:cytosol"/>
    <property type="evidence" value="ECO:0007669"/>
    <property type="project" value="TreeGrafter"/>
</dbReference>
<dbReference type="PANTHER" id="PTHR43285:SF2">
    <property type="entry name" value="ANTHRANILATE PHOSPHORIBOSYLTRANSFERASE"/>
    <property type="match status" value="1"/>
</dbReference>